<protein>
    <submittedName>
        <fullName evidence="2">ATPase F0F1 subunit</fullName>
    </submittedName>
</protein>
<evidence type="ECO:0000313" key="3">
    <source>
        <dbReference type="Proteomes" id="UP000179284"/>
    </source>
</evidence>
<name>A0A1D9NY35_9FIRM</name>
<accession>A0A1D9NY35</accession>
<sequence>MQVKRMSEILGQFAMVGQLGLSLLMPLLMCLLACYLMCAKLSVGTWVYIPGFILGLGGSMTTAYKVYLSVIHKEEKKKKAKNSSEVSFNRHF</sequence>
<feature type="transmembrane region" description="Helical" evidence="1">
    <location>
        <begin position="21"/>
        <end position="42"/>
    </location>
</feature>
<dbReference type="OrthoDB" id="1827170at2"/>
<dbReference type="InterPro" id="IPR032820">
    <property type="entry name" value="ATPase_put"/>
</dbReference>
<feature type="transmembrane region" description="Helical" evidence="1">
    <location>
        <begin position="48"/>
        <end position="68"/>
    </location>
</feature>
<keyword evidence="1" id="KW-0472">Membrane</keyword>
<dbReference type="EMBL" id="CP017831">
    <property type="protein sequence ID" value="AOZ95190.1"/>
    <property type="molecule type" value="Genomic_DNA"/>
</dbReference>
<dbReference type="KEGG" id="bhu:bhn_I0154"/>
<dbReference type="Pfam" id="PF09527">
    <property type="entry name" value="ATPase_gene1"/>
    <property type="match status" value="1"/>
</dbReference>
<gene>
    <name evidence="2" type="ORF">bhn_I0154</name>
</gene>
<evidence type="ECO:0000313" key="2">
    <source>
        <dbReference type="EMBL" id="AOZ95190.1"/>
    </source>
</evidence>
<keyword evidence="1" id="KW-0812">Transmembrane</keyword>
<keyword evidence="3" id="KW-1185">Reference proteome</keyword>
<reference evidence="3" key="1">
    <citation type="submission" date="2016-10" db="EMBL/GenBank/DDBJ databases">
        <title>The complete genome sequence of the rumen bacterium Butyrivibrio hungatei MB2003.</title>
        <authorList>
            <person name="Palevich N."/>
            <person name="Kelly W.J."/>
            <person name="Leahy S.C."/>
            <person name="Altermann E."/>
            <person name="Rakonjac J."/>
            <person name="Attwood G.T."/>
        </authorList>
    </citation>
    <scope>NUCLEOTIDE SEQUENCE [LARGE SCALE GENOMIC DNA]</scope>
    <source>
        <strain evidence="3">MB2003</strain>
    </source>
</reference>
<proteinExistence type="predicted"/>
<dbReference type="AlphaFoldDB" id="A0A1D9NY35"/>
<keyword evidence="1" id="KW-1133">Transmembrane helix</keyword>
<organism evidence="2 3">
    <name type="scientific">Butyrivibrio hungatei</name>
    <dbReference type="NCBI Taxonomy" id="185008"/>
    <lineage>
        <taxon>Bacteria</taxon>
        <taxon>Bacillati</taxon>
        <taxon>Bacillota</taxon>
        <taxon>Clostridia</taxon>
        <taxon>Lachnospirales</taxon>
        <taxon>Lachnospiraceae</taxon>
        <taxon>Butyrivibrio</taxon>
    </lineage>
</organism>
<dbReference type="Proteomes" id="UP000179284">
    <property type="component" value="Chromosome I"/>
</dbReference>
<evidence type="ECO:0000256" key="1">
    <source>
        <dbReference type="SAM" id="Phobius"/>
    </source>
</evidence>